<evidence type="ECO:0000256" key="4">
    <source>
        <dbReference type="ARBA" id="ARBA00022898"/>
    </source>
</evidence>
<dbReference type="GO" id="GO:0005737">
    <property type="term" value="C:cytoplasm"/>
    <property type="evidence" value="ECO:0007669"/>
    <property type="project" value="TreeGrafter"/>
</dbReference>
<protein>
    <submittedName>
        <fullName evidence="7">Uncharacterized protein</fullName>
    </submittedName>
</protein>
<dbReference type="Gene3D" id="3.90.1150.170">
    <property type="match status" value="1"/>
</dbReference>
<evidence type="ECO:0000256" key="2">
    <source>
        <dbReference type="ARBA" id="ARBA00009533"/>
    </source>
</evidence>
<dbReference type="Pfam" id="PF00282">
    <property type="entry name" value="Pyridoxal_deC"/>
    <property type="match status" value="1"/>
</dbReference>
<sequence length="230" mass="25362">MPLLRWISIKVGSLDPPGHPHFFNQLSCGLDIISMAGEWLTATANTNMFTYEIAPVFILMENVVLTKMREIIGWNCGDSILAPGGSISNLYAFLAARHKMFPGYKEHGSRALPGDLVMFTSDQSHYSVKSCAAVCGLGTDNCVMVPSDEHGRMITTELERMILERKAKGQIPFFVSATAGTTVLGAFDPLNEIADICDKYNLWLHVDAAWGGGLLLSRKYRHPRLSGIER</sequence>
<dbReference type="AlphaFoldDB" id="A0A1B0DE52"/>
<dbReference type="EnsemblMetazoa" id="PPAI006175-RA">
    <property type="protein sequence ID" value="PPAI006175-PA"/>
    <property type="gene ID" value="PPAI006175"/>
</dbReference>
<keyword evidence="4 6" id="KW-0663">Pyridoxal phosphate</keyword>
<dbReference type="EMBL" id="AJVK01032559">
    <property type="status" value="NOT_ANNOTATED_CDS"/>
    <property type="molecule type" value="Genomic_DNA"/>
</dbReference>
<dbReference type="GO" id="GO:0009449">
    <property type="term" value="P:gamma-aminobutyric acid biosynthetic process"/>
    <property type="evidence" value="ECO:0007669"/>
    <property type="project" value="TreeGrafter"/>
</dbReference>
<comment type="similarity">
    <text evidence="2 6">Belongs to the group II decarboxylase family.</text>
</comment>
<dbReference type="InterPro" id="IPR002129">
    <property type="entry name" value="PyrdxlP-dep_de-COase"/>
</dbReference>
<evidence type="ECO:0000256" key="6">
    <source>
        <dbReference type="RuleBase" id="RU000382"/>
    </source>
</evidence>
<name>A0A1B0DE52_PHLPP</name>
<reference evidence="7" key="1">
    <citation type="submission" date="2022-08" db="UniProtKB">
        <authorList>
            <consortium name="EnsemblMetazoa"/>
        </authorList>
    </citation>
    <scope>IDENTIFICATION</scope>
    <source>
        <strain evidence="7">Israel</strain>
    </source>
</reference>
<organism evidence="7 8">
    <name type="scientific">Phlebotomus papatasi</name>
    <name type="common">Sandfly</name>
    <dbReference type="NCBI Taxonomy" id="29031"/>
    <lineage>
        <taxon>Eukaryota</taxon>
        <taxon>Metazoa</taxon>
        <taxon>Ecdysozoa</taxon>
        <taxon>Arthropoda</taxon>
        <taxon>Hexapoda</taxon>
        <taxon>Insecta</taxon>
        <taxon>Pterygota</taxon>
        <taxon>Neoptera</taxon>
        <taxon>Endopterygota</taxon>
        <taxon>Diptera</taxon>
        <taxon>Nematocera</taxon>
        <taxon>Psychodoidea</taxon>
        <taxon>Psychodidae</taxon>
        <taxon>Phlebotomus</taxon>
        <taxon>Phlebotomus</taxon>
    </lineage>
</organism>
<dbReference type="Gene3D" id="3.40.640.10">
    <property type="entry name" value="Type I PLP-dependent aspartate aminotransferase-like (Major domain)"/>
    <property type="match status" value="1"/>
</dbReference>
<dbReference type="PANTHER" id="PTHR45677">
    <property type="entry name" value="GLUTAMATE DECARBOXYLASE-RELATED"/>
    <property type="match status" value="1"/>
</dbReference>
<dbReference type="PANTHER" id="PTHR45677:SF10">
    <property type="entry name" value="GLUTAMATE DECARBOXYLASE"/>
    <property type="match status" value="1"/>
</dbReference>
<evidence type="ECO:0000256" key="3">
    <source>
        <dbReference type="ARBA" id="ARBA00022793"/>
    </source>
</evidence>
<comment type="cofactor">
    <cofactor evidence="1 6">
        <name>pyridoxal 5'-phosphate</name>
        <dbReference type="ChEBI" id="CHEBI:597326"/>
    </cofactor>
</comment>
<dbReference type="InterPro" id="IPR015424">
    <property type="entry name" value="PyrdxlP-dep_Trfase"/>
</dbReference>
<dbReference type="GO" id="GO:0004351">
    <property type="term" value="F:glutamate decarboxylase activity"/>
    <property type="evidence" value="ECO:0007669"/>
    <property type="project" value="TreeGrafter"/>
</dbReference>
<dbReference type="Proteomes" id="UP000092462">
    <property type="component" value="Unassembled WGS sequence"/>
</dbReference>
<proteinExistence type="inferred from homology"/>
<evidence type="ECO:0000313" key="7">
    <source>
        <dbReference type="EnsemblMetazoa" id="PPAI006175-PA"/>
    </source>
</evidence>
<keyword evidence="8" id="KW-1185">Reference proteome</keyword>
<keyword evidence="5 6" id="KW-0456">Lyase</keyword>
<accession>A0A1B0DE52</accession>
<evidence type="ECO:0000256" key="5">
    <source>
        <dbReference type="ARBA" id="ARBA00023239"/>
    </source>
</evidence>
<dbReference type="VEuPathDB" id="VectorBase:PPAI006175"/>
<dbReference type="VEuPathDB" id="VectorBase:PPAPM1_010345"/>
<dbReference type="SUPFAM" id="SSF53383">
    <property type="entry name" value="PLP-dependent transferases"/>
    <property type="match status" value="1"/>
</dbReference>
<evidence type="ECO:0000313" key="8">
    <source>
        <dbReference type="Proteomes" id="UP000092462"/>
    </source>
</evidence>
<keyword evidence="3" id="KW-0210">Decarboxylase</keyword>
<evidence type="ECO:0000256" key="1">
    <source>
        <dbReference type="ARBA" id="ARBA00001933"/>
    </source>
</evidence>
<dbReference type="InterPro" id="IPR015421">
    <property type="entry name" value="PyrdxlP-dep_Trfase_major"/>
</dbReference>
<dbReference type="GO" id="GO:0030170">
    <property type="term" value="F:pyridoxal phosphate binding"/>
    <property type="evidence" value="ECO:0007669"/>
    <property type="project" value="InterPro"/>
</dbReference>